<dbReference type="InterPro" id="IPR037291">
    <property type="entry name" value="DUF4139"/>
</dbReference>
<dbReference type="STRING" id="1675527.AIOL_004413"/>
<dbReference type="Pfam" id="PF13598">
    <property type="entry name" value="DUF4139"/>
    <property type="match status" value="1"/>
</dbReference>
<evidence type="ECO:0000259" key="1">
    <source>
        <dbReference type="Pfam" id="PF13598"/>
    </source>
</evidence>
<accession>A0A0J9E9X0</accession>
<proteinExistence type="predicted"/>
<dbReference type="AlphaFoldDB" id="A0A0J9E9X0"/>
<reference evidence="2 3" key="1">
    <citation type="submission" date="2015-06" db="EMBL/GenBank/DDBJ databases">
        <title>Draft genome sequence of an Alphaproteobacteria species associated to the Mediterranean sponge Oscarella lobularis.</title>
        <authorList>
            <person name="Jourda C."/>
            <person name="Santini S."/>
            <person name="Claverie J.-M."/>
        </authorList>
    </citation>
    <scope>NUCLEOTIDE SEQUENCE [LARGE SCALE GENOMIC DNA]</scope>
    <source>
        <strain evidence="2">IGS</strain>
    </source>
</reference>
<evidence type="ECO:0000313" key="2">
    <source>
        <dbReference type="EMBL" id="KMW59431.1"/>
    </source>
</evidence>
<dbReference type="OrthoDB" id="580912at2"/>
<evidence type="ECO:0000313" key="3">
    <source>
        <dbReference type="Proteomes" id="UP000037178"/>
    </source>
</evidence>
<sequence>MLTLGQVALDAELSFVAVPRRDESAFVMAELKNTGELLPPAIAKLYRGDRLVGEAETDLIPSGATARIGFGPEESLRLDHAVLDRETGDRGLVSVTNTRDETVRLSIENLGDVTRNVRLLHALPYSEQEDLVVTTRARPNPNETDIENRRGVSAWSIQVGAGATETITLTHNLSWPDGMELFWRP</sequence>
<organism evidence="2 3">
    <name type="scientific">Candidatus Rhodobacter oscarellae</name>
    <dbReference type="NCBI Taxonomy" id="1675527"/>
    <lineage>
        <taxon>Bacteria</taxon>
        <taxon>Pseudomonadati</taxon>
        <taxon>Pseudomonadota</taxon>
        <taxon>Alphaproteobacteria</taxon>
        <taxon>Rhodobacterales</taxon>
        <taxon>Rhodobacter group</taxon>
        <taxon>Rhodobacter</taxon>
    </lineage>
</organism>
<gene>
    <name evidence="2" type="ORF">AIOL_004413</name>
</gene>
<dbReference type="PANTHER" id="PTHR31005">
    <property type="entry name" value="DUF4139 DOMAIN-CONTAINING PROTEIN"/>
    <property type="match status" value="1"/>
</dbReference>
<dbReference type="PANTHER" id="PTHR31005:SF8">
    <property type="entry name" value="DUF4139 DOMAIN-CONTAINING PROTEIN"/>
    <property type="match status" value="1"/>
</dbReference>
<keyword evidence="3" id="KW-1185">Reference proteome</keyword>
<feature type="domain" description="DUF4139" evidence="1">
    <location>
        <begin position="23"/>
        <end position="176"/>
    </location>
</feature>
<dbReference type="Proteomes" id="UP000037178">
    <property type="component" value="Unassembled WGS sequence"/>
</dbReference>
<dbReference type="InterPro" id="IPR011935">
    <property type="entry name" value="CHP02231"/>
</dbReference>
<protein>
    <recommendedName>
        <fullName evidence="1">DUF4139 domain-containing protein</fullName>
    </recommendedName>
</protein>
<dbReference type="EMBL" id="LFTY01000002">
    <property type="protein sequence ID" value="KMW59431.1"/>
    <property type="molecule type" value="Genomic_DNA"/>
</dbReference>
<name>A0A0J9E9X0_9RHOB</name>
<dbReference type="PATRIC" id="fig|1675527.3.peg.4616"/>
<comment type="caution">
    <text evidence="2">The sequence shown here is derived from an EMBL/GenBank/DDBJ whole genome shotgun (WGS) entry which is preliminary data.</text>
</comment>